<dbReference type="SUPFAM" id="SSF51989">
    <property type="entry name" value="Glycosyl hydrolases family 6, cellulases"/>
    <property type="match status" value="1"/>
</dbReference>
<dbReference type="InterPro" id="IPR016288">
    <property type="entry name" value="Beta_cellobiohydrolase"/>
</dbReference>
<dbReference type="PANTHER" id="PTHR34876">
    <property type="match status" value="1"/>
</dbReference>
<sequence>VFYVNPSYQVSLTSSIETAEGPIKETLEAMMDLPSAYWLDKRDKIHGTSTNSMEGILEDAASKPVPELVVFIVYDLPNRDCHAKASNGELCCSYKDDGRCDYLAVGDGSCKDGLKQYKEEYIDQIASDNMKDYVQMIRRLRVSDHIRGFATNVAGYQYVGEVCEEYDWCLNNAHPDDSCCQDPCGLTSEWNPSHNELQYALHLRKAMSEGIRGFEPHMIIDTGRNGVAGMRTDCANWCNIRGAGVGLAATTNTAKPSVVDAYFWLKTPGESDGCS</sequence>
<feature type="binding site" evidence="2">
    <location>
        <position position="270"/>
    </location>
    <ligand>
        <name>substrate</name>
    </ligand>
</feature>
<dbReference type="AlphaFoldDB" id="A0A812ISE9"/>
<feature type="non-terminal residue" evidence="3">
    <location>
        <position position="1"/>
    </location>
</feature>
<reference evidence="3" key="1">
    <citation type="submission" date="2021-02" db="EMBL/GenBank/DDBJ databases">
        <authorList>
            <person name="Dougan E. K."/>
            <person name="Rhodes N."/>
            <person name="Thang M."/>
            <person name="Chan C."/>
        </authorList>
    </citation>
    <scope>NUCLEOTIDE SEQUENCE</scope>
</reference>
<protein>
    <submittedName>
        <fullName evidence="3">Cel3 protein</fullName>
    </submittedName>
</protein>
<feature type="binding site" evidence="2">
    <location>
        <position position="40"/>
    </location>
    <ligand>
        <name>substrate</name>
    </ligand>
</feature>
<feature type="non-terminal residue" evidence="3">
    <location>
        <position position="275"/>
    </location>
</feature>
<comment type="caution">
    <text evidence="3">The sequence shown here is derived from an EMBL/GenBank/DDBJ whole genome shotgun (WGS) entry which is preliminary data.</text>
</comment>
<keyword evidence="4" id="KW-1185">Reference proteome</keyword>
<dbReference type="PANTHER" id="PTHR34876:SF4">
    <property type="entry name" value="1,4-BETA-D-GLUCAN CELLOBIOHYDROLASE C-RELATED"/>
    <property type="match status" value="1"/>
</dbReference>
<feature type="binding site" evidence="2">
    <location>
        <position position="237"/>
    </location>
    <ligand>
        <name>substrate</name>
    </ligand>
</feature>
<dbReference type="GO" id="GO:0030245">
    <property type="term" value="P:cellulose catabolic process"/>
    <property type="evidence" value="ECO:0007669"/>
    <property type="project" value="InterPro"/>
</dbReference>
<feature type="binding site" evidence="2">
    <location>
        <position position="38"/>
    </location>
    <ligand>
        <name>substrate</name>
    </ligand>
</feature>
<dbReference type="OrthoDB" id="64893at2759"/>
<dbReference type="Gene3D" id="3.20.20.40">
    <property type="entry name" value="1, 4-beta cellobiohydrolase"/>
    <property type="match status" value="2"/>
</dbReference>
<accession>A0A812ISE9</accession>
<dbReference type="Pfam" id="PF01341">
    <property type="entry name" value="Glyco_hydro_6"/>
    <property type="match status" value="2"/>
</dbReference>
<evidence type="ECO:0000313" key="3">
    <source>
        <dbReference type="EMBL" id="CAE7153815.1"/>
    </source>
</evidence>
<dbReference type="Proteomes" id="UP000601435">
    <property type="component" value="Unassembled WGS sequence"/>
</dbReference>
<gene>
    <name evidence="3" type="primary">cel3</name>
    <name evidence="3" type="ORF">SNEC2469_LOCUS232</name>
</gene>
<dbReference type="PRINTS" id="PR00733">
    <property type="entry name" value="GLHYDRLASE6"/>
</dbReference>
<evidence type="ECO:0000256" key="2">
    <source>
        <dbReference type="PIRSR" id="PIRSR001100-2"/>
    </source>
</evidence>
<dbReference type="EMBL" id="CAJNJA010000472">
    <property type="protein sequence ID" value="CAE7153815.1"/>
    <property type="molecule type" value="Genomic_DNA"/>
</dbReference>
<feature type="active site" description="Proton donor" evidence="1">
    <location>
        <position position="128"/>
    </location>
</feature>
<proteinExistence type="predicted"/>
<feature type="binding site" evidence="2">
    <location>
        <position position="266"/>
    </location>
    <ligand>
        <name>substrate</name>
    </ligand>
</feature>
<dbReference type="InterPro" id="IPR036434">
    <property type="entry name" value="Beta_cellobiohydrolase_sf"/>
</dbReference>
<organism evidence="3 4">
    <name type="scientific">Symbiodinium necroappetens</name>
    <dbReference type="NCBI Taxonomy" id="1628268"/>
    <lineage>
        <taxon>Eukaryota</taxon>
        <taxon>Sar</taxon>
        <taxon>Alveolata</taxon>
        <taxon>Dinophyceae</taxon>
        <taxon>Suessiales</taxon>
        <taxon>Symbiodiniaceae</taxon>
        <taxon>Symbiodinium</taxon>
    </lineage>
</organism>
<dbReference type="PIRSF" id="PIRSF001100">
    <property type="entry name" value="Beta_cellobiohydrolase"/>
    <property type="match status" value="1"/>
</dbReference>
<evidence type="ECO:0000256" key="1">
    <source>
        <dbReference type="PIRSR" id="PIRSR001100-1"/>
    </source>
</evidence>
<feature type="active site" description="Proton acceptor" evidence="1">
    <location>
        <position position="272"/>
    </location>
</feature>
<evidence type="ECO:0000313" key="4">
    <source>
        <dbReference type="Proteomes" id="UP000601435"/>
    </source>
</evidence>
<name>A0A812ISE9_9DINO</name>
<dbReference type="GO" id="GO:0004553">
    <property type="term" value="F:hydrolase activity, hydrolyzing O-glycosyl compounds"/>
    <property type="evidence" value="ECO:0007669"/>
    <property type="project" value="InterPro"/>
</dbReference>